<evidence type="ECO:0000256" key="1">
    <source>
        <dbReference type="SAM" id="Coils"/>
    </source>
</evidence>
<reference evidence="2" key="2">
    <citation type="submission" date="2020-05" db="UniProtKB">
        <authorList>
            <consortium name="EnsemblMetazoa"/>
        </authorList>
    </citation>
    <scope>IDENTIFICATION</scope>
    <source>
        <strain evidence="2">IAEA</strain>
    </source>
</reference>
<protein>
    <submittedName>
        <fullName evidence="2">Uncharacterized protein</fullName>
    </submittedName>
</protein>
<organism evidence="2 3">
    <name type="scientific">Glossina pallidipes</name>
    <name type="common">Tsetse fly</name>
    <dbReference type="NCBI Taxonomy" id="7398"/>
    <lineage>
        <taxon>Eukaryota</taxon>
        <taxon>Metazoa</taxon>
        <taxon>Ecdysozoa</taxon>
        <taxon>Arthropoda</taxon>
        <taxon>Hexapoda</taxon>
        <taxon>Insecta</taxon>
        <taxon>Pterygota</taxon>
        <taxon>Neoptera</taxon>
        <taxon>Endopterygota</taxon>
        <taxon>Diptera</taxon>
        <taxon>Brachycera</taxon>
        <taxon>Muscomorpha</taxon>
        <taxon>Hippoboscoidea</taxon>
        <taxon>Glossinidae</taxon>
        <taxon>Glossina</taxon>
    </lineage>
</organism>
<dbReference type="AlphaFoldDB" id="A0A1A9ZQN9"/>
<evidence type="ECO:0000313" key="3">
    <source>
        <dbReference type="Proteomes" id="UP000092445"/>
    </source>
</evidence>
<dbReference type="Proteomes" id="UP000092445">
    <property type="component" value="Unassembled WGS sequence"/>
</dbReference>
<keyword evidence="1" id="KW-0175">Coiled coil</keyword>
<dbReference type="VEuPathDB" id="VectorBase:GPAI022067"/>
<dbReference type="EnsemblMetazoa" id="GPAI022067-RA">
    <property type="protein sequence ID" value="GPAI022067-PA"/>
    <property type="gene ID" value="GPAI022067"/>
</dbReference>
<reference evidence="3" key="1">
    <citation type="submission" date="2014-03" db="EMBL/GenBank/DDBJ databases">
        <authorList>
            <person name="Aksoy S."/>
            <person name="Warren W."/>
            <person name="Wilson R.K."/>
        </authorList>
    </citation>
    <scope>NUCLEOTIDE SEQUENCE [LARGE SCALE GENOMIC DNA]</scope>
    <source>
        <strain evidence="3">IAEA</strain>
    </source>
</reference>
<evidence type="ECO:0000313" key="2">
    <source>
        <dbReference type="EnsemblMetazoa" id="GPAI022067-PA"/>
    </source>
</evidence>
<feature type="coiled-coil region" evidence="1">
    <location>
        <begin position="29"/>
        <end position="56"/>
    </location>
</feature>
<accession>A0A1A9ZQN9</accession>
<proteinExistence type="predicted"/>
<name>A0A1A9ZQN9_GLOPL</name>
<sequence length="69" mass="8292">MYIRRFIIYYSKGEEGEKKFLETSYESLIRKHKIAAISLNQQITEVREEIAKWKRIVAMKKIKTGNKQK</sequence>
<keyword evidence="3" id="KW-1185">Reference proteome</keyword>